<organism evidence="3 4">
    <name type="scientific">Hypericibacter adhaerens</name>
    <dbReference type="NCBI Taxonomy" id="2602016"/>
    <lineage>
        <taxon>Bacteria</taxon>
        <taxon>Pseudomonadati</taxon>
        <taxon>Pseudomonadota</taxon>
        <taxon>Alphaproteobacteria</taxon>
        <taxon>Rhodospirillales</taxon>
        <taxon>Dongiaceae</taxon>
        <taxon>Hypericibacter</taxon>
    </lineage>
</organism>
<evidence type="ECO:0000256" key="2">
    <source>
        <dbReference type="SAM" id="SignalP"/>
    </source>
</evidence>
<evidence type="ECO:0000313" key="4">
    <source>
        <dbReference type="Proteomes" id="UP000325797"/>
    </source>
</evidence>
<sequence length="432" mass="46339">MFRPLLLPFAFAALLVTAPLRADGVDSALQALQEGDYATARKEAEPLAKAGNAGAQFVLGLLCERGYDGVPDEIQAAYWYQKAADQGVGEAADELKTLRASGRGFTIDNGRLVVTFGDAYEGDRPEAQLTLADAYYQGNGVSGNKPAAAYWYERAAGHGSIQAKSRLGQMLFTGDGIPKDEGKAAGLLREAAEAGDTDAAYDLGLAYATGRGIERDDGQAVRWFLVAAEAGNNRAAVDLARMTEDGRGTRKDRDAAIAWYKRAAEAGNAEAQLMLGVGYAEGTGNLHEDDKEAVHWFQKAAEQGEPLAAYRLGLAYDHGYGVLANGVQAARWYEQAAEGGVIDAMYRLGILYANGDGVDLDLARSYFWYSLAAAKKHKHATAAADRIADRLSHSDIERAEEQVQAWLATANPASTAQEADQMDILPDHNETH</sequence>
<dbReference type="Gene3D" id="1.25.40.10">
    <property type="entry name" value="Tetratricopeptide repeat domain"/>
    <property type="match status" value="1"/>
</dbReference>
<dbReference type="SMART" id="SM00671">
    <property type="entry name" value="SEL1"/>
    <property type="match status" value="8"/>
</dbReference>
<accession>A0A5J6MZQ4</accession>
<dbReference type="InterPro" id="IPR011990">
    <property type="entry name" value="TPR-like_helical_dom_sf"/>
</dbReference>
<dbReference type="PANTHER" id="PTHR43628:SF1">
    <property type="entry name" value="CHITIN SYNTHASE REGULATORY FACTOR 2-RELATED"/>
    <property type="match status" value="1"/>
</dbReference>
<dbReference type="RefSeq" id="WP_151116577.1">
    <property type="nucleotide sequence ID" value="NZ_CP042582.1"/>
</dbReference>
<evidence type="ECO:0000313" key="3">
    <source>
        <dbReference type="EMBL" id="QEX21780.1"/>
    </source>
</evidence>
<dbReference type="AlphaFoldDB" id="A0A5J6MZQ4"/>
<dbReference type="Proteomes" id="UP000325797">
    <property type="component" value="Chromosome"/>
</dbReference>
<dbReference type="PANTHER" id="PTHR43628">
    <property type="entry name" value="ACTIVATOR OF C KINASE PROTEIN 1-RELATED"/>
    <property type="match status" value="1"/>
</dbReference>
<evidence type="ECO:0008006" key="5">
    <source>
        <dbReference type="Google" id="ProtNLM"/>
    </source>
</evidence>
<dbReference type="EMBL" id="CP042582">
    <property type="protein sequence ID" value="QEX21780.1"/>
    <property type="molecule type" value="Genomic_DNA"/>
</dbReference>
<keyword evidence="4" id="KW-1185">Reference proteome</keyword>
<dbReference type="SUPFAM" id="SSF81901">
    <property type="entry name" value="HCP-like"/>
    <property type="match status" value="2"/>
</dbReference>
<dbReference type="OrthoDB" id="112232at2"/>
<protein>
    <recommendedName>
        <fullName evidence="5">HcpA family protein</fullName>
    </recommendedName>
</protein>
<feature type="signal peptide" evidence="2">
    <location>
        <begin position="1"/>
        <end position="22"/>
    </location>
</feature>
<gene>
    <name evidence="3" type="ORF">FRZ61_17090</name>
</gene>
<dbReference type="InterPro" id="IPR006597">
    <property type="entry name" value="Sel1-like"/>
</dbReference>
<proteinExistence type="predicted"/>
<name>A0A5J6MZQ4_9PROT</name>
<dbReference type="Pfam" id="PF08238">
    <property type="entry name" value="Sel1"/>
    <property type="match status" value="8"/>
</dbReference>
<reference evidence="3 4" key="1">
    <citation type="submission" date="2019-08" db="EMBL/GenBank/DDBJ databases">
        <title>Hyperibacter terrae gen. nov., sp. nov. and Hyperibacter viscosus sp. nov., two new members in the family Rhodospirillaceae isolated from the rhizosphere of Hypericum perforatum.</title>
        <authorList>
            <person name="Noviana Z."/>
        </authorList>
    </citation>
    <scope>NUCLEOTIDE SEQUENCE [LARGE SCALE GENOMIC DNA]</scope>
    <source>
        <strain evidence="3 4">R5959</strain>
    </source>
</reference>
<dbReference type="InterPro" id="IPR052945">
    <property type="entry name" value="Mitotic_Regulator"/>
</dbReference>
<keyword evidence="2" id="KW-0732">Signal</keyword>
<feature type="region of interest" description="Disordered" evidence="1">
    <location>
        <begin position="413"/>
        <end position="432"/>
    </location>
</feature>
<evidence type="ECO:0000256" key="1">
    <source>
        <dbReference type="SAM" id="MobiDB-lite"/>
    </source>
</evidence>
<dbReference type="KEGG" id="hadh:FRZ61_17090"/>
<feature type="chain" id="PRO_5023915618" description="HcpA family protein" evidence="2">
    <location>
        <begin position="23"/>
        <end position="432"/>
    </location>
</feature>